<dbReference type="Pfam" id="PF15056">
    <property type="entry name" value="NRN1"/>
    <property type="match status" value="1"/>
</dbReference>
<dbReference type="GO" id="GO:0005789">
    <property type="term" value="C:endoplasmic reticulum membrane"/>
    <property type="evidence" value="ECO:0007669"/>
    <property type="project" value="UniProtKB-SubCell"/>
</dbReference>
<evidence type="ECO:0000256" key="7">
    <source>
        <dbReference type="ARBA" id="ARBA00022622"/>
    </source>
</evidence>
<sequence>MSRVCVLQFTALPLSTVVQPEKQATFEYSFIPAEPMAGRPFGLVIELHYQDSNGNVYQDAVFNQTVTIVELDQGLDGETVFLYVFLTGLVMLVLVGIYQVLESRTRKRSAVKVETGTGTMNDVDISWIPQETLNVMMLLAAAVSAEVKCGNIYKGFSDCVLKLGEDMAAYQEEQESEQGLQVVCSHWEAFHVCATTALSECQEEAGRIWETLKEESKKIRFQGSLFDLCSPNGAPRLGPLTNYLSLLLLLLLPTAITWLSL</sequence>
<evidence type="ECO:0000256" key="10">
    <source>
        <dbReference type="ARBA" id="ARBA00022824"/>
    </source>
</evidence>
<dbReference type="EMBL" id="SCEB01005047">
    <property type="protein sequence ID" value="RXM93161.1"/>
    <property type="molecule type" value="Genomic_DNA"/>
</dbReference>
<evidence type="ECO:0000256" key="11">
    <source>
        <dbReference type="ARBA" id="ARBA00022989"/>
    </source>
</evidence>
<evidence type="ECO:0000256" key="15">
    <source>
        <dbReference type="ARBA" id="ARBA00025620"/>
    </source>
</evidence>
<dbReference type="InterPro" id="IPR026144">
    <property type="entry name" value="Neuritin_fam"/>
</dbReference>
<keyword evidence="6" id="KW-1003">Cell membrane</keyword>
<evidence type="ECO:0000256" key="17">
    <source>
        <dbReference type="RuleBase" id="RU368074"/>
    </source>
</evidence>
<keyword evidence="17" id="KW-0106">Calcium</keyword>
<evidence type="ECO:0000256" key="1">
    <source>
        <dbReference type="ARBA" id="ARBA00004115"/>
    </source>
</evidence>
<evidence type="ECO:0000256" key="14">
    <source>
        <dbReference type="ARBA" id="ARBA00023288"/>
    </source>
</evidence>
<evidence type="ECO:0000256" key="2">
    <source>
        <dbReference type="ARBA" id="ARBA00004609"/>
    </source>
</evidence>
<name>A0A444UY92_ACIRT</name>
<comment type="subcellular location">
    <subcellularLocation>
        <location evidence="2">Cell membrane</location>
        <topology evidence="2">Lipid-anchor</topology>
        <topology evidence="2">GPI-anchor</topology>
    </subcellularLocation>
    <subcellularLocation>
        <location evidence="1 17">Endoplasmic reticulum membrane</location>
        <topology evidence="1 17">Single-pass type I membrane protein</topology>
    </subcellularLocation>
</comment>
<keyword evidence="12 17" id="KW-0472">Membrane</keyword>
<comment type="similarity">
    <text evidence="3 17">Belongs to the TRAP-alpha family.</text>
</comment>
<comment type="subunit">
    <text evidence="17">Heterotetramer of TRAP-alpha, TRAP-beta, TRAP-delta and TRAP-gamma.</text>
</comment>
<proteinExistence type="inferred from homology"/>
<keyword evidence="9 17" id="KW-0732">Signal</keyword>
<accession>A0A444UY92</accession>
<comment type="domain">
    <text evidence="17">Shows a remarkable charge distribution with the N-terminus being highly negatively charged, and the cytoplasmic C-terminus positively charged.</text>
</comment>
<comment type="caution">
    <text evidence="17">Lacks conserved residue(s) required for the propagation of feature annotation.</text>
</comment>
<comment type="function">
    <text evidence="15 17">TRAP proteins are part of a complex whose function is to bind calcium to the ER membrane and thereby regulate the retention of ER resident proteins. May be involved in the recycling of the translocation apparatus after completion of the translocation process or may function as a membrane-bound chaperone facilitating folding of translocated proteins.</text>
</comment>
<dbReference type="GO" id="GO:0005886">
    <property type="term" value="C:plasma membrane"/>
    <property type="evidence" value="ECO:0007669"/>
    <property type="project" value="UniProtKB-SubCell"/>
</dbReference>
<protein>
    <recommendedName>
        <fullName evidence="5 17">Translocon-associated protein subunit alpha</fullName>
        <shortName evidence="17">TRAP-alpha</shortName>
    </recommendedName>
    <alternativeName>
        <fullName evidence="16 17">Signal sequence receptor subunit alpha</fullName>
    </alternativeName>
</protein>
<dbReference type="PANTHER" id="PTHR12924">
    <property type="entry name" value="TRANSLOCON-ASSOCIATED PROTEIN, ALPHA SUBUNIT"/>
    <property type="match status" value="1"/>
</dbReference>
<evidence type="ECO:0000256" key="6">
    <source>
        <dbReference type="ARBA" id="ARBA00022475"/>
    </source>
</evidence>
<dbReference type="GO" id="GO:0098552">
    <property type="term" value="C:side of membrane"/>
    <property type="evidence" value="ECO:0007669"/>
    <property type="project" value="UniProtKB-KW"/>
</dbReference>
<feature type="transmembrane region" description="Helical" evidence="17">
    <location>
        <begin position="80"/>
        <end position="101"/>
    </location>
</feature>
<evidence type="ECO:0000256" key="8">
    <source>
        <dbReference type="ARBA" id="ARBA00022692"/>
    </source>
</evidence>
<keyword evidence="13" id="KW-0325">Glycoprotein</keyword>
<evidence type="ECO:0000313" key="19">
    <source>
        <dbReference type="Proteomes" id="UP000289886"/>
    </source>
</evidence>
<keyword evidence="19" id="KW-1185">Reference proteome</keyword>
<evidence type="ECO:0000256" key="13">
    <source>
        <dbReference type="ARBA" id="ARBA00023180"/>
    </source>
</evidence>
<dbReference type="PANTHER" id="PTHR12924:SF1">
    <property type="entry name" value="TRANSLOCON-ASSOCIATED PROTEIN SUBUNIT ALPHA"/>
    <property type="match status" value="1"/>
</dbReference>
<dbReference type="InterPro" id="IPR005595">
    <property type="entry name" value="TRAP_alpha"/>
</dbReference>
<keyword evidence="10 17" id="KW-0256">Endoplasmic reticulum</keyword>
<keyword evidence="8 17" id="KW-0812">Transmembrane</keyword>
<feature type="transmembrane region" description="Helical" evidence="17">
    <location>
        <begin position="240"/>
        <end position="259"/>
    </location>
</feature>
<dbReference type="Pfam" id="PF03896">
    <property type="entry name" value="TRAP_alpha"/>
    <property type="match status" value="1"/>
</dbReference>
<keyword evidence="11 17" id="KW-1133">Transmembrane helix</keyword>
<evidence type="ECO:0000256" key="16">
    <source>
        <dbReference type="ARBA" id="ARBA00031071"/>
    </source>
</evidence>
<evidence type="ECO:0000256" key="12">
    <source>
        <dbReference type="ARBA" id="ARBA00023136"/>
    </source>
</evidence>
<dbReference type="GO" id="GO:0007399">
    <property type="term" value="P:nervous system development"/>
    <property type="evidence" value="ECO:0007669"/>
    <property type="project" value="InterPro"/>
</dbReference>
<evidence type="ECO:0000256" key="9">
    <source>
        <dbReference type="ARBA" id="ARBA00022729"/>
    </source>
</evidence>
<dbReference type="Proteomes" id="UP000289886">
    <property type="component" value="Unassembled WGS sequence"/>
</dbReference>
<evidence type="ECO:0000313" key="18">
    <source>
        <dbReference type="EMBL" id="RXM93161.1"/>
    </source>
</evidence>
<evidence type="ECO:0000256" key="3">
    <source>
        <dbReference type="ARBA" id="ARBA00006776"/>
    </source>
</evidence>
<reference evidence="18 19" key="1">
    <citation type="submission" date="2019-01" db="EMBL/GenBank/DDBJ databases">
        <title>Draft Genome and Complete Hox-Cluster Characterization of the Sterlet Sturgeon (Acipenser ruthenus).</title>
        <authorList>
            <person name="Wei Q."/>
        </authorList>
    </citation>
    <scope>NUCLEOTIDE SEQUENCE [LARGE SCALE GENOMIC DNA]</scope>
    <source>
        <strain evidence="18">WHYD16114868_AA</strain>
        <tissue evidence="18">Blood</tissue>
    </source>
</reference>
<evidence type="ECO:0000256" key="4">
    <source>
        <dbReference type="ARBA" id="ARBA00008377"/>
    </source>
</evidence>
<evidence type="ECO:0000256" key="5">
    <source>
        <dbReference type="ARBA" id="ARBA00020280"/>
    </source>
</evidence>
<keyword evidence="7" id="KW-0336">GPI-anchor</keyword>
<gene>
    <name evidence="18" type="ORF">EOD39_19376</name>
</gene>
<keyword evidence="14" id="KW-0449">Lipoprotein</keyword>
<comment type="similarity">
    <text evidence="4">Belongs to the neuritin family.</text>
</comment>
<comment type="caution">
    <text evidence="18">The sequence shown here is derived from an EMBL/GenBank/DDBJ whole genome shotgun (WGS) entry which is preliminary data.</text>
</comment>
<dbReference type="AlphaFoldDB" id="A0A444UY92"/>
<organism evidence="18 19">
    <name type="scientific">Acipenser ruthenus</name>
    <name type="common">Sterlet sturgeon</name>
    <dbReference type="NCBI Taxonomy" id="7906"/>
    <lineage>
        <taxon>Eukaryota</taxon>
        <taxon>Metazoa</taxon>
        <taxon>Chordata</taxon>
        <taxon>Craniata</taxon>
        <taxon>Vertebrata</taxon>
        <taxon>Euteleostomi</taxon>
        <taxon>Actinopterygii</taxon>
        <taxon>Chondrostei</taxon>
        <taxon>Acipenseriformes</taxon>
        <taxon>Acipenseridae</taxon>
        <taxon>Acipenser</taxon>
    </lineage>
</organism>